<protein>
    <submittedName>
        <fullName evidence="1">Uncharacterized protein</fullName>
    </submittedName>
</protein>
<dbReference type="OrthoDB" id="2628127at2"/>
<accession>A0A1V4HLQ5</accession>
<reference evidence="2" key="1">
    <citation type="submission" date="2016-07" db="EMBL/GenBank/DDBJ databases">
        <authorList>
            <person name="Florea S."/>
            <person name="Webb J.S."/>
            <person name="Jaromczyk J."/>
            <person name="Schardl C.L."/>
        </authorList>
    </citation>
    <scope>NUCLEOTIDE SEQUENCE [LARGE SCALE GENOMIC DNA]</scope>
    <source>
        <strain evidence="2">CY1</strain>
    </source>
</reference>
<sequence>MKNEIAKEVLTEFERLSDDDKNSLSTALEHHYGKQVRFLIDELSKMDQKDLQNIKSIIGGMIITREYAADIQNVHASLKDRDLPSRISFGIIGGNDFH</sequence>
<comment type="caution">
    <text evidence="1">The sequence shown here is derived from an EMBL/GenBank/DDBJ whole genome shotgun (WGS) entry which is preliminary data.</text>
</comment>
<dbReference type="RefSeq" id="WP_079412317.1">
    <property type="nucleotide sequence ID" value="NZ_MBTG01000010.1"/>
</dbReference>
<dbReference type="AlphaFoldDB" id="A0A1V4HLQ5"/>
<organism evidence="1 2">
    <name type="scientific">Paenibacillus ferrarius</name>
    <dbReference type="NCBI Taxonomy" id="1469647"/>
    <lineage>
        <taxon>Bacteria</taxon>
        <taxon>Bacillati</taxon>
        <taxon>Bacillota</taxon>
        <taxon>Bacilli</taxon>
        <taxon>Bacillales</taxon>
        <taxon>Paenibacillaceae</taxon>
        <taxon>Paenibacillus</taxon>
    </lineage>
</organism>
<gene>
    <name evidence="1" type="ORF">BC351_24025</name>
</gene>
<dbReference type="EMBL" id="MBTG01000010">
    <property type="protein sequence ID" value="OPH58421.1"/>
    <property type="molecule type" value="Genomic_DNA"/>
</dbReference>
<evidence type="ECO:0000313" key="1">
    <source>
        <dbReference type="EMBL" id="OPH58421.1"/>
    </source>
</evidence>
<name>A0A1V4HLQ5_9BACL</name>
<dbReference type="Proteomes" id="UP000190626">
    <property type="component" value="Unassembled WGS sequence"/>
</dbReference>
<evidence type="ECO:0000313" key="2">
    <source>
        <dbReference type="Proteomes" id="UP000190626"/>
    </source>
</evidence>
<proteinExistence type="predicted"/>
<keyword evidence="2" id="KW-1185">Reference proteome</keyword>